<dbReference type="Pfam" id="PF07985">
    <property type="entry name" value="SRR1"/>
    <property type="match status" value="1"/>
</dbReference>
<reference evidence="3" key="1">
    <citation type="submission" date="2021-01" db="EMBL/GenBank/DDBJ databases">
        <authorList>
            <person name="Eckstrom K.M.E."/>
        </authorList>
    </citation>
    <scope>NUCLEOTIDE SEQUENCE</scope>
    <source>
        <strain evidence="3">UVCC 0001</strain>
    </source>
</reference>
<dbReference type="InterPro" id="IPR040044">
    <property type="entry name" value="SRR1L"/>
</dbReference>
<dbReference type="InterPro" id="IPR012942">
    <property type="entry name" value="SRR1-like"/>
</dbReference>
<evidence type="ECO:0000313" key="4">
    <source>
        <dbReference type="Proteomes" id="UP001255856"/>
    </source>
</evidence>
<comment type="similarity">
    <text evidence="1">Belongs to the SRR1 family.</text>
</comment>
<organism evidence="3 4">
    <name type="scientific">Prototheca wickerhamii</name>
    <dbReference type="NCBI Taxonomy" id="3111"/>
    <lineage>
        <taxon>Eukaryota</taxon>
        <taxon>Viridiplantae</taxon>
        <taxon>Chlorophyta</taxon>
        <taxon>core chlorophytes</taxon>
        <taxon>Trebouxiophyceae</taxon>
        <taxon>Chlorellales</taxon>
        <taxon>Chlorellaceae</taxon>
        <taxon>Prototheca</taxon>
    </lineage>
</organism>
<evidence type="ECO:0000259" key="2">
    <source>
        <dbReference type="Pfam" id="PF07985"/>
    </source>
</evidence>
<proteinExistence type="inferred from homology"/>
<evidence type="ECO:0000256" key="1">
    <source>
        <dbReference type="ARBA" id="ARBA00009856"/>
    </source>
</evidence>
<sequence length="265" mass="28474">MTVTDPREGGWVVARGRKTRKAAVRCSSGQSKDVKPTSNEEQAMLKAKLKQATRIVSGSAFYDNVLKLLGPPSDGYDSLRTQPALPRIQRVVLWGLGSLRQARASHIQCQLALLCLLRDELCPWAAAEAVDPAFSPADIALLAFKDIQVLEENRQVAATPTLFFLAHCGAALTESLLRANLEAGTLGNVVLLGNSLTSVAEALGRRPARDRQEGDGAPTLCALCSGQHAGWTTHELLLPELGFDVVSAFNDFALHTFHPSTVLAP</sequence>
<accession>A0AAD9IMT0</accession>
<protein>
    <recommendedName>
        <fullName evidence="2">SRR1-like domain-containing protein</fullName>
    </recommendedName>
</protein>
<gene>
    <name evidence="3" type="ORF">QBZ16_000430</name>
</gene>
<evidence type="ECO:0000313" key="3">
    <source>
        <dbReference type="EMBL" id="KAK2080576.1"/>
    </source>
</evidence>
<feature type="domain" description="SRR1-like" evidence="2">
    <location>
        <begin position="83"/>
        <end position="256"/>
    </location>
</feature>
<dbReference type="PANTHER" id="PTHR28626">
    <property type="entry name" value="SRR1-LIKE PROTEIN"/>
    <property type="match status" value="1"/>
</dbReference>
<dbReference type="GO" id="GO:0005634">
    <property type="term" value="C:nucleus"/>
    <property type="evidence" value="ECO:0007669"/>
    <property type="project" value="TreeGrafter"/>
</dbReference>
<comment type="caution">
    <text evidence="3">The sequence shown here is derived from an EMBL/GenBank/DDBJ whole genome shotgun (WGS) entry which is preliminary data.</text>
</comment>
<dbReference type="GO" id="GO:0005737">
    <property type="term" value="C:cytoplasm"/>
    <property type="evidence" value="ECO:0007669"/>
    <property type="project" value="TreeGrafter"/>
</dbReference>
<name>A0AAD9IMT0_PROWI</name>
<dbReference type="AlphaFoldDB" id="A0AAD9IMT0"/>
<dbReference type="EMBL" id="JASFZW010000001">
    <property type="protein sequence ID" value="KAK2080576.1"/>
    <property type="molecule type" value="Genomic_DNA"/>
</dbReference>
<dbReference type="Proteomes" id="UP001255856">
    <property type="component" value="Unassembled WGS sequence"/>
</dbReference>
<dbReference type="PANTHER" id="PTHR28626:SF3">
    <property type="entry name" value="SRR1-LIKE PROTEIN"/>
    <property type="match status" value="1"/>
</dbReference>
<keyword evidence="4" id="KW-1185">Reference proteome</keyword>